<dbReference type="InterPro" id="IPR000618">
    <property type="entry name" value="Insect_cuticle"/>
</dbReference>
<dbReference type="Proteomes" id="UP000594260">
    <property type="component" value="Unplaced"/>
</dbReference>
<dbReference type="GO" id="GO:0008010">
    <property type="term" value="F:structural constituent of chitin-based larval cuticle"/>
    <property type="evidence" value="ECO:0007669"/>
    <property type="project" value="TreeGrafter"/>
</dbReference>
<feature type="chain" id="PRO_5029804876" evidence="4">
    <location>
        <begin position="23"/>
        <end position="244"/>
    </location>
</feature>
<keyword evidence="6" id="KW-1185">Reference proteome</keyword>
<dbReference type="PROSITE" id="PS00233">
    <property type="entry name" value="CHIT_BIND_RR_1"/>
    <property type="match status" value="1"/>
</dbReference>
<dbReference type="InterPro" id="IPR050468">
    <property type="entry name" value="Cuticle_Struct_Prot"/>
</dbReference>
<evidence type="ECO:0000256" key="3">
    <source>
        <dbReference type="SAM" id="MobiDB-lite"/>
    </source>
</evidence>
<evidence type="ECO:0000256" key="2">
    <source>
        <dbReference type="PROSITE-ProRule" id="PRU00497"/>
    </source>
</evidence>
<name>A0A7M7KVX1_VARDE</name>
<feature type="region of interest" description="Disordered" evidence="3">
    <location>
        <begin position="63"/>
        <end position="111"/>
    </location>
</feature>
<dbReference type="InterPro" id="IPR031311">
    <property type="entry name" value="CHIT_BIND_RR_consensus"/>
</dbReference>
<dbReference type="PANTHER" id="PTHR10380:SF235">
    <property type="entry name" value="CUTICULAR PROTEIN 73D, ISOFORM B"/>
    <property type="match status" value="1"/>
</dbReference>
<sequence length="244" mass="27685">MIRPCLTLAAVCIVSIASSTLAGHTHRDSGDKSWSDSIIGRYAFQNWNDPFLAYDNTRHDSIGAGQWRPTSTIEQDKKRLPGWSRRFDGGRDNYQVSHGRDHGYDSGHHSISQDGWKPYRFAYSSQSHDGSSDREEKTDGRGRVIGWYKLTTADGRKRKVTYVADENGFRAKVETNEQGTANENPANVHLRSHAPKVIYPVPAPKNHNSWDNIQVNQEWTQWGELVRTSPVPSEELCSLEFQQQ</sequence>
<dbReference type="AlphaFoldDB" id="A0A7M7KVX1"/>
<dbReference type="GeneID" id="111254681"/>
<dbReference type="Pfam" id="PF00379">
    <property type="entry name" value="Chitin_bind_4"/>
    <property type="match status" value="1"/>
</dbReference>
<reference evidence="5" key="1">
    <citation type="submission" date="2021-01" db="UniProtKB">
        <authorList>
            <consortium name="EnsemblMetazoa"/>
        </authorList>
    </citation>
    <scope>IDENTIFICATION</scope>
</reference>
<evidence type="ECO:0000256" key="4">
    <source>
        <dbReference type="SAM" id="SignalP"/>
    </source>
</evidence>
<dbReference type="GO" id="GO:0062129">
    <property type="term" value="C:chitin-based extracellular matrix"/>
    <property type="evidence" value="ECO:0007669"/>
    <property type="project" value="TreeGrafter"/>
</dbReference>
<feature type="signal peptide" evidence="4">
    <location>
        <begin position="1"/>
        <end position="22"/>
    </location>
</feature>
<keyword evidence="1 2" id="KW-0193">Cuticle</keyword>
<evidence type="ECO:0000313" key="5">
    <source>
        <dbReference type="EnsemblMetazoa" id="XP_022671520"/>
    </source>
</evidence>
<dbReference type="RefSeq" id="XP_022671520.1">
    <property type="nucleotide sequence ID" value="XM_022815785.1"/>
</dbReference>
<protein>
    <submittedName>
        <fullName evidence="5">Uncharacterized protein</fullName>
    </submittedName>
</protein>
<dbReference type="EnsemblMetazoa" id="XM_022815785">
    <property type="protein sequence ID" value="XP_022671520"/>
    <property type="gene ID" value="LOC111254681"/>
</dbReference>
<feature type="compositionally biased region" description="Basic and acidic residues" evidence="3">
    <location>
        <begin position="98"/>
        <end position="108"/>
    </location>
</feature>
<evidence type="ECO:0000256" key="1">
    <source>
        <dbReference type="ARBA" id="ARBA00022460"/>
    </source>
</evidence>
<dbReference type="PANTHER" id="PTHR10380">
    <property type="entry name" value="CUTICLE PROTEIN"/>
    <property type="match status" value="1"/>
</dbReference>
<organism evidence="5 6">
    <name type="scientific">Varroa destructor</name>
    <name type="common">Honeybee mite</name>
    <dbReference type="NCBI Taxonomy" id="109461"/>
    <lineage>
        <taxon>Eukaryota</taxon>
        <taxon>Metazoa</taxon>
        <taxon>Ecdysozoa</taxon>
        <taxon>Arthropoda</taxon>
        <taxon>Chelicerata</taxon>
        <taxon>Arachnida</taxon>
        <taxon>Acari</taxon>
        <taxon>Parasitiformes</taxon>
        <taxon>Mesostigmata</taxon>
        <taxon>Gamasina</taxon>
        <taxon>Dermanyssoidea</taxon>
        <taxon>Varroidae</taxon>
        <taxon>Varroa</taxon>
    </lineage>
</organism>
<proteinExistence type="predicted"/>
<evidence type="ECO:0000313" key="6">
    <source>
        <dbReference type="Proteomes" id="UP000594260"/>
    </source>
</evidence>
<dbReference type="PROSITE" id="PS51155">
    <property type="entry name" value="CHIT_BIND_RR_2"/>
    <property type="match status" value="1"/>
</dbReference>
<feature type="compositionally biased region" description="Basic and acidic residues" evidence="3">
    <location>
        <begin position="74"/>
        <end position="91"/>
    </location>
</feature>
<accession>A0A7M7KVX1</accession>
<keyword evidence="4" id="KW-0732">Signal</keyword>